<gene>
    <name evidence="2" type="ORF">A0H81_14950</name>
</gene>
<comment type="caution">
    <text evidence="2">The sequence shown here is derived from an EMBL/GenBank/DDBJ whole genome shotgun (WGS) entry which is preliminary data.</text>
</comment>
<proteinExistence type="predicted"/>
<dbReference type="Proteomes" id="UP000092993">
    <property type="component" value="Unassembled WGS sequence"/>
</dbReference>
<accession>A0A1C7LJV7</accession>
<organism evidence="2 3">
    <name type="scientific">Grifola frondosa</name>
    <name type="common">Maitake</name>
    <name type="synonym">Polyporus frondosus</name>
    <dbReference type="NCBI Taxonomy" id="5627"/>
    <lineage>
        <taxon>Eukaryota</taxon>
        <taxon>Fungi</taxon>
        <taxon>Dikarya</taxon>
        <taxon>Basidiomycota</taxon>
        <taxon>Agaricomycotina</taxon>
        <taxon>Agaricomycetes</taxon>
        <taxon>Polyporales</taxon>
        <taxon>Grifolaceae</taxon>
        <taxon>Grifola</taxon>
    </lineage>
</organism>
<reference evidence="2 3" key="1">
    <citation type="submission" date="2016-03" db="EMBL/GenBank/DDBJ databases">
        <title>Whole genome sequencing of Grifola frondosa 9006-11.</title>
        <authorList>
            <person name="Min B."/>
            <person name="Park H."/>
            <person name="Kim J.-G."/>
            <person name="Cho H."/>
            <person name="Oh Y.-L."/>
            <person name="Kong W.-S."/>
            <person name="Choi I.-G."/>
        </authorList>
    </citation>
    <scope>NUCLEOTIDE SEQUENCE [LARGE SCALE GENOMIC DNA]</scope>
    <source>
        <strain evidence="2 3">9006-11</strain>
    </source>
</reference>
<dbReference type="EMBL" id="LUGG01000059">
    <property type="protein sequence ID" value="OBZ65055.1"/>
    <property type="molecule type" value="Genomic_DNA"/>
</dbReference>
<evidence type="ECO:0000313" key="3">
    <source>
        <dbReference type="Proteomes" id="UP000092993"/>
    </source>
</evidence>
<evidence type="ECO:0000313" key="2">
    <source>
        <dbReference type="EMBL" id="OBZ65055.1"/>
    </source>
</evidence>
<feature type="region of interest" description="Disordered" evidence="1">
    <location>
        <begin position="28"/>
        <end position="49"/>
    </location>
</feature>
<name>A0A1C7LJV7_GRIFR</name>
<sequence>MTSLVALNGLKTSLKLLSTIGSTVAFGRHRSRSSRTPRYAVVQHRSAPPERTNVHFAAREAEPGGLRRPRAAERRDFAGDLEGYARDAGRARMQRVDVVLLR</sequence>
<evidence type="ECO:0000256" key="1">
    <source>
        <dbReference type="SAM" id="MobiDB-lite"/>
    </source>
</evidence>
<dbReference type="AlphaFoldDB" id="A0A1C7LJV7"/>
<protein>
    <submittedName>
        <fullName evidence="2">Uncharacterized protein</fullName>
    </submittedName>
</protein>
<keyword evidence="3" id="KW-1185">Reference proteome</keyword>